<dbReference type="InterPro" id="IPR043780">
    <property type="entry name" value="DUF5722"/>
</dbReference>
<evidence type="ECO:0000259" key="1">
    <source>
        <dbReference type="Pfam" id="PF18989"/>
    </source>
</evidence>
<dbReference type="RefSeq" id="WP_071175608.1">
    <property type="nucleotide sequence ID" value="NZ_CP017831.1"/>
</dbReference>
<feature type="domain" description="DUF5722" evidence="1">
    <location>
        <begin position="143"/>
        <end position="533"/>
    </location>
</feature>
<organism evidence="2 3">
    <name type="scientific">Butyrivibrio hungatei</name>
    <dbReference type="NCBI Taxonomy" id="185008"/>
    <lineage>
        <taxon>Bacteria</taxon>
        <taxon>Bacillati</taxon>
        <taxon>Bacillota</taxon>
        <taxon>Clostridia</taxon>
        <taxon>Lachnospirales</taxon>
        <taxon>Lachnospiraceae</taxon>
        <taxon>Butyrivibrio</taxon>
    </lineage>
</organism>
<keyword evidence="3" id="KW-1185">Reference proteome</keyword>
<dbReference type="SUPFAM" id="SSF51445">
    <property type="entry name" value="(Trans)glycosidases"/>
    <property type="match status" value="1"/>
</dbReference>
<dbReference type="EMBL" id="CP017831">
    <property type="protein sequence ID" value="AOZ95874.1"/>
    <property type="molecule type" value="Genomic_DNA"/>
</dbReference>
<dbReference type="OrthoDB" id="175224at2"/>
<accession>A0A1D9P0K2</accession>
<dbReference type="InterPro" id="IPR017853">
    <property type="entry name" value="GH"/>
</dbReference>
<protein>
    <recommendedName>
        <fullName evidence="1">DUF5722 domain-containing protein</fullName>
    </recommendedName>
</protein>
<sequence>MTKKIFSALSYALIGAIVVLSVFSLTGTTSYAAGTGAVSIGSASIAGENVVVTVSASDIPASDDGKYYLFAEKVYQGTVAGAPVASVPLGANATFSIPLGNKTTSCHLYDKFQVAVLQGGAYVPVTGARYITNPEALASNSPARKNNGKKGLILDGAKIGNGNTEASQLGVQQAAYNINLEDVIGGNGQVIYEYNGKTYYFDSSYLSQYDHCVRTCTQQGMGVTMVLLNPRAAGEEFMISPSSRGGRATYYMMNTSEDKGLEYLEAVVSYLAFRYNGANGQGQVDNWVIGNEVNAKNIWNYSGVSDLMTYAQLYADELRVCYNAIKSRNANAYVCVSLDQNWTHIHNPGSYYSARATLEAINSCITAQGNIDWALAEHPYNYPMTWTSFWTPKNATTAAMTTHSIDTPYLSMENIEQLTDYMCQPAMRNSKGAVRPILLTEVGYSSTQGEEAQAAAIVYAYQRVATNQYIKLIAFNRQTDYPLEVSQGLAVGLTRQDGSRKLAFEYYQQMNGPNAGAYIQKSAALMGIADWNAAMNAR</sequence>
<proteinExistence type="predicted"/>
<dbReference type="Gene3D" id="3.20.20.80">
    <property type="entry name" value="Glycosidases"/>
    <property type="match status" value="1"/>
</dbReference>
<reference evidence="3" key="1">
    <citation type="submission" date="2016-10" db="EMBL/GenBank/DDBJ databases">
        <title>The complete genome sequence of the rumen bacterium Butyrivibrio hungatei MB2003.</title>
        <authorList>
            <person name="Palevich N."/>
            <person name="Kelly W.J."/>
            <person name="Leahy S.C."/>
            <person name="Altermann E."/>
            <person name="Rakonjac J."/>
            <person name="Attwood G.T."/>
        </authorList>
    </citation>
    <scope>NUCLEOTIDE SEQUENCE [LARGE SCALE GENOMIC DNA]</scope>
    <source>
        <strain evidence="3">MB2003</strain>
    </source>
</reference>
<name>A0A1D9P0K2_9FIRM</name>
<dbReference type="KEGG" id="bhu:bhn_I0840"/>
<dbReference type="Proteomes" id="UP000179284">
    <property type="component" value="Chromosome I"/>
</dbReference>
<dbReference type="AlphaFoldDB" id="A0A1D9P0K2"/>
<evidence type="ECO:0000313" key="2">
    <source>
        <dbReference type="EMBL" id="AOZ95874.1"/>
    </source>
</evidence>
<evidence type="ECO:0000313" key="3">
    <source>
        <dbReference type="Proteomes" id="UP000179284"/>
    </source>
</evidence>
<gene>
    <name evidence="2" type="ORF">bhn_I0840</name>
</gene>
<dbReference type="Pfam" id="PF18989">
    <property type="entry name" value="DUF5722"/>
    <property type="match status" value="1"/>
</dbReference>